<feature type="compositionally biased region" description="Acidic residues" evidence="1">
    <location>
        <begin position="810"/>
        <end position="821"/>
    </location>
</feature>
<feature type="compositionally biased region" description="Acidic residues" evidence="1">
    <location>
        <begin position="732"/>
        <end position="755"/>
    </location>
</feature>
<feature type="compositionally biased region" description="Basic residues" evidence="1">
    <location>
        <begin position="1"/>
        <end position="11"/>
    </location>
</feature>
<feature type="region of interest" description="Disordered" evidence="1">
    <location>
        <begin position="184"/>
        <end position="205"/>
    </location>
</feature>
<feature type="compositionally biased region" description="Low complexity" evidence="1">
    <location>
        <begin position="265"/>
        <end position="282"/>
    </location>
</feature>
<feature type="region of interest" description="Disordered" evidence="1">
    <location>
        <begin position="885"/>
        <end position="914"/>
    </location>
</feature>
<feature type="compositionally biased region" description="Basic and acidic residues" evidence="1">
    <location>
        <begin position="493"/>
        <end position="508"/>
    </location>
</feature>
<feature type="compositionally biased region" description="Polar residues" evidence="1">
    <location>
        <begin position="575"/>
        <end position="589"/>
    </location>
</feature>
<feature type="compositionally biased region" description="Acidic residues" evidence="1">
    <location>
        <begin position="633"/>
        <end position="643"/>
    </location>
</feature>
<keyword evidence="3" id="KW-1185">Reference proteome</keyword>
<feature type="region of interest" description="Disordered" evidence="1">
    <location>
        <begin position="1102"/>
        <end position="1130"/>
    </location>
</feature>
<evidence type="ECO:0000256" key="1">
    <source>
        <dbReference type="SAM" id="MobiDB-lite"/>
    </source>
</evidence>
<feature type="region of interest" description="Disordered" evidence="1">
    <location>
        <begin position="1353"/>
        <end position="1462"/>
    </location>
</feature>
<reference evidence="2" key="1">
    <citation type="journal article" date="2023" name="PhytoFront">
        <title>Draft Genome Resources of Seven Strains of Tilletia horrida, Causal Agent of Kernel Smut of Rice.</title>
        <authorList>
            <person name="Khanal S."/>
            <person name="Antony Babu S."/>
            <person name="Zhou X.G."/>
        </authorList>
    </citation>
    <scope>NUCLEOTIDE SEQUENCE</scope>
    <source>
        <strain evidence="2">TX6</strain>
    </source>
</reference>
<feature type="compositionally biased region" description="Basic residues" evidence="1">
    <location>
        <begin position="1009"/>
        <end position="1019"/>
    </location>
</feature>
<feature type="compositionally biased region" description="Polar residues" evidence="1">
    <location>
        <begin position="1073"/>
        <end position="1083"/>
    </location>
</feature>
<feature type="compositionally biased region" description="Low complexity" evidence="1">
    <location>
        <begin position="231"/>
        <end position="248"/>
    </location>
</feature>
<protein>
    <submittedName>
        <fullName evidence="2">Uncharacterized protein</fullName>
    </submittedName>
</protein>
<feature type="compositionally biased region" description="Basic and acidic residues" evidence="1">
    <location>
        <begin position="590"/>
        <end position="606"/>
    </location>
</feature>
<dbReference type="EMBL" id="JAPDMZ010000199">
    <property type="protein sequence ID" value="KAK0546275.1"/>
    <property type="molecule type" value="Genomic_DNA"/>
</dbReference>
<feature type="region of interest" description="Disordered" evidence="1">
    <location>
        <begin position="219"/>
        <end position="314"/>
    </location>
</feature>
<feature type="region of interest" description="Disordered" evidence="1">
    <location>
        <begin position="1"/>
        <end position="155"/>
    </location>
</feature>
<feature type="compositionally biased region" description="Polar residues" evidence="1">
    <location>
        <begin position="1412"/>
        <end position="1428"/>
    </location>
</feature>
<feature type="region of interest" description="Disordered" evidence="1">
    <location>
        <begin position="1000"/>
        <end position="1087"/>
    </location>
</feature>
<feature type="compositionally biased region" description="Low complexity" evidence="1">
    <location>
        <begin position="106"/>
        <end position="123"/>
    </location>
</feature>
<feature type="compositionally biased region" description="Basic and acidic residues" evidence="1">
    <location>
        <begin position="542"/>
        <end position="574"/>
    </location>
</feature>
<comment type="caution">
    <text evidence="2">The sequence shown here is derived from an EMBL/GenBank/DDBJ whole genome shotgun (WGS) entry which is preliminary data.</text>
</comment>
<evidence type="ECO:0000313" key="2">
    <source>
        <dbReference type="EMBL" id="KAK0546275.1"/>
    </source>
</evidence>
<proteinExistence type="predicted"/>
<feature type="compositionally biased region" description="Low complexity" evidence="1">
    <location>
        <begin position="1042"/>
        <end position="1055"/>
    </location>
</feature>
<sequence>MSTALHIHRTPLRTTTATTGSLADQYASPNGLMTPPPSQSPPSTEERVSSITSQARIQPGPASKRSRADSMERLRINPLLAHEHANDMSPNPRHRKSIRQIHIPSRRSASPTSSDDTPDSPRSGLVSLADPPPSRSTPRRRSTSPSKSQSVYAAPVPGIGLSPFKSILSQPEVRQKHLQVTHFQRPRYSSAEPGDRLGQAVSFSPTKIRSRELPFAKIAGNDESDNSHSGSALLESAAPAQAADDSNSTANGSPSKLKSRKAGRKTTTATSRSRASNAASTAVGRQGKRLSQRATLGRTNSWAEFSTPPPARGMRVTKEIAQPESPSDDPLLLYASHYAEWDYGAGSPSFARSRLLPDVTLANWNARHEIGTMTEIANDQELDGDDEQRSEGGAQGSPAGSGSTLLRTRSMFDGVNFGPDENDEDMFWQPGHVDEGDDDEASHLDYSQSANVFQQPSSPSPRAGSALSQQSHVEASVEDEVAQELADISLANKSDDMSDEQDREHSEMLEDEPEAQESMSQHGEDGTPDGLAEASYSQFLSRSERTDADRRADSYRSEADTVERSGDTEGHDGSRSQLDSGMTSTSSQRTHQDESSRQDSITRDTEGDQGEGDFDDSRASDLSVSGLTRGEHDDDDDDDESEEHLEHDASVSASHSISGLRPDISGQASTVDDNGDLSGSRDSPNQTLSEATDASRTGDYSHPSRSFDEGPSVSADAQESLEQDSQQRDEHANDDEEEDDDGEMADEDSMSDVEVEQSLVASSEERHSVEDPLEDLDIQDESQEHEHEHEREFDPVHTDDISNQQLQTEDVVEEGDVEEEQKDTQMGERHEEEDSDGGSIASVEHPPERHLPEARRRSFPSNGVEASSMAAYSGIPPLIAPAITVGSSSDLDQNSPTRQTQDRTTGGSPGSFQRANSSASLLLMKSSAQPVIQISSLDPRAAAKAAAILKLHYQYVEEGFSHEELDAAELKRYGLSVRDIRGLTAARNASDLPNVLADEELRELERQRSRNGRSGRKSAHNSPATQKLDKGKGKTRMIADWSTSSSSSSEGLFSSDGIVSSSGPRTPVPLGSDANSGGSSESLRTPKLPGAWLWTPARLGRAAQVPSKSPRTPLLASATSHKSGGGGSPALDPDPLVWELPEWNALDRVFRTTLREDALRLLEGSEQLAAVSSWPRELMIQAQDDDTVTKKIKAHCIAVLEVDVEAVLKRFVEKYNIQASQLNGMWSSHRFATRIAALQRRYLERVEQHYRPKTVAKSSLELVGIAKAELAEMHQPLSDANKSAERDGVLSLNAAELSLEQAHRHSGAGTTLSVMPNLPEEDSMDFSLFAPLAAASAARNADAVQPLHVQTLHSTPVRRSQRSASHAQASQSGTSPSKQRALAASLKESGTTSASRPGGAKPDLRKAVLQRTFGTNQTEAGETSTIAESGSGRGAGSTSRLSGQNLTPAQRLRVRLANNASR</sequence>
<feature type="compositionally biased region" description="Acidic residues" evidence="1">
    <location>
        <begin position="771"/>
        <end position="781"/>
    </location>
</feature>
<dbReference type="Proteomes" id="UP001176517">
    <property type="component" value="Unassembled WGS sequence"/>
</dbReference>
<feature type="region of interest" description="Disordered" evidence="1">
    <location>
        <begin position="382"/>
        <end position="862"/>
    </location>
</feature>
<evidence type="ECO:0000313" key="3">
    <source>
        <dbReference type="Proteomes" id="UP001176517"/>
    </source>
</evidence>
<feature type="compositionally biased region" description="Basic and acidic residues" evidence="1">
    <location>
        <begin position="66"/>
        <end position="86"/>
    </location>
</feature>
<organism evidence="2 3">
    <name type="scientific">Tilletia horrida</name>
    <dbReference type="NCBI Taxonomy" id="155126"/>
    <lineage>
        <taxon>Eukaryota</taxon>
        <taxon>Fungi</taxon>
        <taxon>Dikarya</taxon>
        <taxon>Basidiomycota</taxon>
        <taxon>Ustilaginomycotina</taxon>
        <taxon>Exobasidiomycetes</taxon>
        <taxon>Tilletiales</taxon>
        <taxon>Tilletiaceae</taxon>
        <taxon>Tilletia</taxon>
    </lineage>
</organism>
<name>A0AAN6GN50_9BASI</name>
<feature type="compositionally biased region" description="Polar residues" evidence="1">
    <location>
        <begin position="680"/>
        <end position="695"/>
    </location>
</feature>
<feature type="compositionally biased region" description="Basic and acidic residues" evidence="1">
    <location>
        <begin position="845"/>
        <end position="856"/>
    </location>
</feature>
<feature type="compositionally biased region" description="Polar residues" evidence="1">
    <location>
        <begin position="292"/>
        <end position="304"/>
    </location>
</feature>
<feature type="compositionally biased region" description="Basic and acidic residues" evidence="1">
    <location>
        <begin position="782"/>
        <end position="800"/>
    </location>
</feature>
<feature type="compositionally biased region" description="Basic and acidic residues" evidence="1">
    <location>
        <begin position="822"/>
        <end position="832"/>
    </location>
</feature>
<gene>
    <name evidence="2" type="ORF">OC846_005338</name>
</gene>
<feature type="compositionally biased region" description="Polar residues" evidence="1">
    <location>
        <begin position="445"/>
        <end position="457"/>
    </location>
</feature>
<feature type="compositionally biased region" description="Low complexity" evidence="1">
    <location>
        <begin position="1362"/>
        <end position="1372"/>
    </location>
</feature>
<accession>A0AAN6GN50</accession>